<organism evidence="6 7">
    <name type="scientific">Muraenolepis orangiensis</name>
    <name type="common">Patagonian moray cod</name>
    <dbReference type="NCBI Taxonomy" id="630683"/>
    <lineage>
        <taxon>Eukaryota</taxon>
        <taxon>Metazoa</taxon>
        <taxon>Chordata</taxon>
        <taxon>Craniata</taxon>
        <taxon>Vertebrata</taxon>
        <taxon>Euteleostomi</taxon>
        <taxon>Actinopterygii</taxon>
        <taxon>Neopterygii</taxon>
        <taxon>Teleostei</taxon>
        <taxon>Neoteleostei</taxon>
        <taxon>Acanthomorphata</taxon>
        <taxon>Zeiogadaria</taxon>
        <taxon>Gadariae</taxon>
        <taxon>Gadiformes</taxon>
        <taxon>Muraenolepidoidei</taxon>
        <taxon>Muraenolepididae</taxon>
        <taxon>Muraenolepis</taxon>
    </lineage>
</organism>
<evidence type="ECO:0000313" key="7">
    <source>
        <dbReference type="Proteomes" id="UP001148018"/>
    </source>
</evidence>
<dbReference type="EMBL" id="JANIIK010000040">
    <property type="protein sequence ID" value="KAJ3608372.1"/>
    <property type="molecule type" value="Genomic_DNA"/>
</dbReference>
<evidence type="ECO:0000256" key="1">
    <source>
        <dbReference type="ARBA" id="ARBA00004496"/>
    </source>
</evidence>
<feature type="region of interest" description="Disordered" evidence="5">
    <location>
        <begin position="1"/>
        <end position="72"/>
    </location>
</feature>
<reference evidence="6" key="1">
    <citation type="submission" date="2022-07" db="EMBL/GenBank/DDBJ databases">
        <title>Chromosome-level genome of Muraenolepis orangiensis.</title>
        <authorList>
            <person name="Kim J."/>
        </authorList>
    </citation>
    <scope>NUCLEOTIDE SEQUENCE</scope>
    <source>
        <strain evidence="6">KU_S4_2022</strain>
        <tissue evidence="6">Muscle</tissue>
    </source>
</reference>
<dbReference type="InterPro" id="IPR030113">
    <property type="entry name" value="AFAP"/>
</dbReference>
<proteinExistence type="predicted"/>
<dbReference type="Proteomes" id="UP001148018">
    <property type="component" value="Unassembled WGS sequence"/>
</dbReference>
<dbReference type="GO" id="GO:0017124">
    <property type="term" value="F:SH3 domain binding"/>
    <property type="evidence" value="ECO:0007669"/>
    <property type="project" value="TreeGrafter"/>
</dbReference>
<protein>
    <submittedName>
        <fullName evidence="6">Uncharacterized protein</fullName>
    </submittedName>
</protein>
<comment type="caution">
    <text evidence="6">The sequence shown here is derived from an EMBL/GenBank/DDBJ whole genome shotgun (WGS) entry which is preliminary data.</text>
</comment>
<keyword evidence="2" id="KW-0963">Cytoplasm</keyword>
<keyword evidence="3" id="KW-0677">Repeat</keyword>
<feature type="compositionally biased region" description="Basic and acidic residues" evidence="5">
    <location>
        <begin position="36"/>
        <end position="52"/>
    </location>
</feature>
<dbReference type="PANTHER" id="PTHR14338">
    <property type="entry name" value="ACTIN FILAMENT-ASSOCIATED PROTEIN 1 FAMILY MEMBER"/>
    <property type="match status" value="1"/>
</dbReference>
<evidence type="ECO:0000256" key="4">
    <source>
        <dbReference type="ARBA" id="ARBA00023054"/>
    </source>
</evidence>
<name>A0A9Q0EPS8_9TELE</name>
<evidence type="ECO:0000256" key="5">
    <source>
        <dbReference type="SAM" id="MobiDB-lite"/>
    </source>
</evidence>
<dbReference type="AlphaFoldDB" id="A0A9Q0EPS8"/>
<feature type="region of interest" description="Disordered" evidence="5">
    <location>
        <begin position="86"/>
        <end position="241"/>
    </location>
</feature>
<gene>
    <name evidence="6" type="ORF">NHX12_025420</name>
</gene>
<keyword evidence="7" id="KW-1185">Reference proteome</keyword>
<accession>A0A9Q0EPS8</accession>
<feature type="compositionally biased region" description="Gly residues" evidence="5">
    <location>
        <begin position="95"/>
        <end position="104"/>
    </location>
</feature>
<dbReference type="GO" id="GO:0005829">
    <property type="term" value="C:cytosol"/>
    <property type="evidence" value="ECO:0007669"/>
    <property type="project" value="TreeGrafter"/>
</dbReference>
<feature type="compositionally biased region" description="Basic and acidic residues" evidence="5">
    <location>
        <begin position="168"/>
        <end position="206"/>
    </location>
</feature>
<dbReference type="PANTHER" id="PTHR14338:SF7">
    <property type="entry name" value="PH DOMAIN-CONTAINING PROTEIN"/>
    <property type="match status" value="1"/>
</dbReference>
<evidence type="ECO:0000313" key="6">
    <source>
        <dbReference type="EMBL" id="KAJ3608372.1"/>
    </source>
</evidence>
<sequence>MQRRYSEPNSYIESAPPGPQLSDDLYDDVASIGADLEVRPPQEDAEGEHPLSEEQLPGRHLPQTRQSDSQVYLDLTPVRSFLHTGLAGLTESGTSAGGHSGGSDSGEHHHPRGQCGPQGPSSRAGGGPGSSSLPPLSPHPPRGRSMGGGDHVYRRPSAGGGVSRGGKNRTEADVRLYSEERDRLEKEREEVRSALASFKKERRETRGGATRLARSKTPSVAPTVATPPPPPSTNGSCGDPATPVNCATALKTRPAPMMAPSKVNVLRKAKEWEKKSSS</sequence>
<keyword evidence="4" id="KW-0175">Coiled coil</keyword>
<evidence type="ECO:0000256" key="2">
    <source>
        <dbReference type="ARBA" id="ARBA00022490"/>
    </source>
</evidence>
<comment type="subcellular location">
    <subcellularLocation>
        <location evidence="1">Cytoplasm</location>
    </subcellularLocation>
</comment>
<evidence type="ECO:0000256" key="3">
    <source>
        <dbReference type="ARBA" id="ARBA00022737"/>
    </source>
</evidence>